<dbReference type="AlphaFoldDB" id="A0A2U2AHT7"/>
<evidence type="ECO:0000313" key="2">
    <source>
        <dbReference type="Proteomes" id="UP000244948"/>
    </source>
</evidence>
<dbReference type="RefSeq" id="WP_109236899.1">
    <property type="nucleotide sequence ID" value="NZ_BMXZ01000008.1"/>
</dbReference>
<evidence type="ECO:0000313" key="1">
    <source>
        <dbReference type="EMBL" id="PWD82207.1"/>
    </source>
</evidence>
<protein>
    <submittedName>
        <fullName evidence="1">Uncharacterized protein</fullName>
    </submittedName>
</protein>
<dbReference type="Proteomes" id="UP000244948">
    <property type="component" value="Unassembled WGS sequence"/>
</dbReference>
<sequence>MSKQYGVRMTLPPNATFMRENLLGPDFKAERWFESAEARQKFLDSYQKDFIYYRIGDRPHYQYELIER</sequence>
<comment type="caution">
    <text evidence="1">The sequence shown here is derived from an EMBL/GenBank/DDBJ whole genome shotgun (WGS) entry which is preliminary data.</text>
</comment>
<proteinExistence type="predicted"/>
<keyword evidence="2" id="KW-1185">Reference proteome</keyword>
<reference evidence="1 2" key="1">
    <citation type="journal article" date="2018" name="Genome Announc.">
        <title>Ignatzschineria cameli sp. nov., isolated from necrotic foot tissue of dromedaries (Camelus dromedarius) and associated maggots (Wohlfahrtia species) in Dubai.</title>
        <authorList>
            <person name="Tsang C.C."/>
            <person name="Tang J.Y."/>
            <person name="Fong J.Y."/>
            <person name="Kinne J."/>
            <person name="Lee H.H."/>
            <person name="Joseph M."/>
            <person name="Jose S."/>
            <person name="Schuster R.K."/>
            <person name="Tang Y."/>
            <person name="Sivakumar S."/>
            <person name="Chen J.H."/>
            <person name="Teng J.L."/>
            <person name="Lau S.K."/>
            <person name="Wernery U."/>
            <person name="Woo P.C."/>
        </authorList>
    </citation>
    <scope>NUCLEOTIDE SEQUENCE [LARGE SCALE GENOMIC DNA]</scope>
    <source>
        <strain evidence="1 2">KCTC 22643</strain>
    </source>
</reference>
<accession>A0A2U2AHT7</accession>
<name>A0A2U2AHT7_9GAMM</name>
<organism evidence="1 2">
    <name type="scientific">Ignatzschineria indica</name>
    <dbReference type="NCBI Taxonomy" id="472583"/>
    <lineage>
        <taxon>Bacteria</taxon>
        <taxon>Pseudomonadati</taxon>
        <taxon>Pseudomonadota</taxon>
        <taxon>Gammaproteobacteria</taxon>
        <taxon>Cardiobacteriales</taxon>
        <taxon>Ignatzschineriaceae</taxon>
        <taxon>Ignatzschineria</taxon>
    </lineage>
</organism>
<dbReference type="EMBL" id="QEWR01000009">
    <property type="protein sequence ID" value="PWD82207.1"/>
    <property type="molecule type" value="Genomic_DNA"/>
</dbReference>
<gene>
    <name evidence="1" type="ORF">DC082_10355</name>
</gene>